<keyword evidence="8 9" id="KW-0472">Membrane</keyword>
<organism evidence="10 11">
    <name type="scientific">Limnobacter humi</name>
    <dbReference type="NCBI Taxonomy" id="1778671"/>
    <lineage>
        <taxon>Bacteria</taxon>
        <taxon>Pseudomonadati</taxon>
        <taxon>Pseudomonadota</taxon>
        <taxon>Betaproteobacteria</taxon>
        <taxon>Burkholderiales</taxon>
        <taxon>Burkholderiaceae</taxon>
        <taxon>Limnobacter</taxon>
    </lineage>
</organism>
<dbReference type="PRINTS" id="PR00949">
    <property type="entry name" value="TYPE3IMAPROT"/>
</dbReference>
<evidence type="ECO:0000256" key="2">
    <source>
        <dbReference type="ARBA" id="ARBA00008835"/>
    </source>
</evidence>
<keyword evidence="3" id="KW-0813">Transport</keyword>
<comment type="subcellular location">
    <subcellularLocation>
        <location evidence="1">Cell inner membrane</location>
        <topology evidence="1">Multi-pass membrane protein</topology>
    </subcellularLocation>
</comment>
<reference evidence="10 11" key="1">
    <citation type="submission" date="2022-07" db="EMBL/GenBank/DDBJ databases">
        <authorList>
            <person name="Xamxidin M."/>
            <person name="Wu M."/>
        </authorList>
    </citation>
    <scope>NUCLEOTIDE SEQUENCE [LARGE SCALE GENOMIC DNA]</scope>
    <source>
        <strain evidence="10 11">NBRC 111650</strain>
    </source>
</reference>
<feature type="transmembrane region" description="Helical" evidence="9">
    <location>
        <begin position="287"/>
        <end position="320"/>
    </location>
</feature>
<keyword evidence="10" id="KW-0282">Flagellum</keyword>
<gene>
    <name evidence="10" type="ORF">NQT62_03750</name>
</gene>
<keyword evidence="11" id="KW-1185">Reference proteome</keyword>
<dbReference type="Proteomes" id="UP001204142">
    <property type="component" value="Unassembled WGS sequence"/>
</dbReference>
<dbReference type="Gene3D" id="3.40.30.60">
    <property type="entry name" value="FHIPEP family, domain 1"/>
    <property type="match status" value="1"/>
</dbReference>
<accession>A0ABT1WDF7</accession>
<evidence type="ECO:0000256" key="6">
    <source>
        <dbReference type="ARBA" id="ARBA00022692"/>
    </source>
</evidence>
<comment type="similarity">
    <text evidence="2">Belongs to the FHIPEP (flagella/HR/invasion proteins export pore) family.</text>
</comment>
<keyword evidence="6 9" id="KW-0812">Transmembrane</keyword>
<dbReference type="InterPro" id="IPR042194">
    <property type="entry name" value="FHIPEP_1"/>
</dbReference>
<comment type="caution">
    <text evidence="10">The sequence shown here is derived from an EMBL/GenBank/DDBJ whole genome shotgun (WGS) entry which is preliminary data.</text>
</comment>
<dbReference type="InterPro" id="IPR042196">
    <property type="entry name" value="FHIPEP_4"/>
</dbReference>
<dbReference type="Pfam" id="PF00771">
    <property type="entry name" value="FHIPEP"/>
    <property type="match status" value="1"/>
</dbReference>
<dbReference type="PANTHER" id="PTHR30161">
    <property type="entry name" value="FLAGELLAR EXPORT PROTEIN, MEMBRANE FLHA SUBUNIT-RELATED"/>
    <property type="match status" value="1"/>
</dbReference>
<dbReference type="PANTHER" id="PTHR30161:SF2">
    <property type="entry name" value="INVASION PROTEIN INVA"/>
    <property type="match status" value="1"/>
</dbReference>
<dbReference type="Gene3D" id="3.40.50.12790">
    <property type="entry name" value="FHIPEP family, domain 4"/>
    <property type="match status" value="1"/>
</dbReference>
<evidence type="ECO:0000256" key="7">
    <source>
        <dbReference type="ARBA" id="ARBA00022989"/>
    </source>
</evidence>
<feature type="transmembrane region" description="Helical" evidence="9">
    <location>
        <begin position="200"/>
        <end position="221"/>
    </location>
</feature>
<evidence type="ECO:0000256" key="3">
    <source>
        <dbReference type="ARBA" id="ARBA00022448"/>
    </source>
</evidence>
<feature type="transmembrane region" description="Helical" evidence="9">
    <location>
        <begin position="73"/>
        <end position="93"/>
    </location>
</feature>
<keyword evidence="7 9" id="KW-1133">Transmembrane helix</keyword>
<evidence type="ECO:0000313" key="10">
    <source>
        <dbReference type="EMBL" id="MCQ8895555.1"/>
    </source>
</evidence>
<feature type="transmembrane region" description="Helical" evidence="9">
    <location>
        <begin position="105"/>
        <end position="132"/>
    </location>
</feature>
<name>A0ABT1WDF7_9BURK</name>
<proteinExistence type="inferred from homology"/>
<dbReference type="PIRSF" id="PIRSF005419">
    <property type="entry name" value="FlhA"/>
    <property type="match status" value="1"/>
</dbReference>
<keyword evidence="10" id="KW-0966">Cell projection</keyword>
<evidence type="ECO:0000256" key="1">
    <source>
        <dbReference type="ARBA" id="ARBA00004429"/>
    </source>
</evidence>
<protein>
    <submittedName>
        <fullName evidence="10">Flagellar biosynthesis protein FlhA</fullName>
    </submittedName>
</protein>
<dbReference type="InterPro" id="IPR042193">
    <property type="entry name" value="FHIPEP_3"/>
</dbReference>
<keyword evidence="4" id="KW-1003">Cell membrane</keyword>
<evidence type="ECO:0000256" key="4">
    <source>
        <dbReference type="ARBA" id="ARBA00022475"/>
    </source>
</evidence>
<evidence type="ECO:0000313" key="11">
    <source>
        <dbReference type="Proteomes" id="UP001204142"/>
    </source>
</evidence>
<keyword evidence="5" id="KW-0997">Cell inner membrane</keyword>
<feature type="transmembrane region" description="Helical" evidence="9">
    <location>
        <begin position="42"/>
        <end position="61"/>
    </location>
</feature>
<dbReference type="EMBL" id="JANIGO010000001">
    <property type="protein sequence ID" value="MCQ8895555.1"/>
    <property type="molecule type" value="Genomic_DNA"/>
</dbReference>
<dbReference type="Gene3D" id="1.10.8.540">
    <property type="entry name" value="FHIPEP family, domain 3"/>
    <property type="match status" value="1"/>
</dbReference>
<evidence type="ECO:0000256" key="8">
    <source>
        <dbReference type="ARBA" id="ARBA00023136"/>
    </source>
</evidence>
<feature type="transmembrane region" description="Helical" evidence="9">
    <location>
        <begin position="18"/>
        <end position="35"/>
    </location>
</feature>
<feature type="transmembrane region" description="Helical" evidence="9">
    <location>
        <begin position="233"/>
        <end position="259"/>
    </location>
</feature>
<evidence type="ECO:0000256" key="5">
    <source>
        <dbReference type="ARBA" id="ARBA00022519"/>
    </source>
</evidence>
<keyword evidence="10" id="KW-0969">Cilium</keyword>
<evidence type="ECO:0000256" key="9">
    <source>
        <dbReference type="SAM" id="Phobius"/>
    </source>
</evidence>
<sequence length="699" mass="77064">MLKLFEHLGSIASKRSDIFAAVMLFFIVAMMIIPIDSRILDVLIALNITISVLLVISSILLSSPLSFSSFPAILLISTLFRLSLTISTTRLILLDGFAGHIIEAFGEFVVGGNVAVGLILFTIISIVNFIVITKGSERVAEVAARFCLDGMPGKQLSIDSDLRAGLIDQATAKKRRSVLERETQLYGAMDGAIKFVKGDAIAGLIIALVNLIGGLAIGMAQHDMTFSEAGHRYAILTVGDGLMGQISALLISISSGFIVTRVTKEAGNDSSIARDLLNELGGNPKALLISACVAILFAAVPGMPSIAFMCMAVGLAAIWYLRGGKDQLIKVEKDPFANLKPQFDAPSMAVLEDIMTTELAQPLCVVLPADQTEEFCSGIQYAARYARNQLISELGAVIPPIQFRKSKEQKHLSIEIFGVPFIELKEEMNQLWVCCSEAILNKEKIPFKAVNEAISGVPLLAVDYQFREQLIQIGLAPEGVQERLIVMLQSLVLKKIKDLYSLAEYSSHSTQLASVLAEQFKELERLMPNLKVLEIIQRLLQERVSIKNFKTILTGLIEWAQKERDPVQIAEQIRWILRDQISHSMSDHGIVRGYLLDTEFEETIRMAIRQTATGVILDFDTTGAESMIKAISPVIDAKRRGEQGSVIVCSADCRRHLRRLLEDNMFWLPVLSFNEISSFIRFETLGEITLEYAEEQEAA</sequence>
<dbReference type="RefSeq" id="WP_256763235.1">
    <property type="nucleotide sequence ID" value="NZ_JANIGO010000001.1"/>
</dbReference>
<dbReference type="InterPro" id="IPR001712">
    <property type="entry name" value="T3SS_FHIPEP"/>
</dbReference>